<dbReference type="RefSeq" id="WP_143031581.1">
    <property type="nucleotide sequence ID" value="NZ_FNRP01000028.1"/>
</dbReference>
<dbReference type="EMBL" id="FNRP01000028">
    <property type="protein sequence ID" value="SEB07831.1"/>
    <property type="molecule type" value="Genomic_DNA"/>
</dbReference>
<name>A0A1H4GEX2_9BACE</name>
<dbReference type="AlphaFoldDB" id="A0A1H4GEX2"/>
<organism evidence="1 2">
    <name type="scientific">Bacteroides xylanisolvens</name>
    <dbReference type="NCBI Taxonomy" id="371601"/>
    <lineage>
        <taxon>Bacteria</taxon>
        <taxon>Pseudomonadati</taxon>
        <taxon>Bacteroidota</taxon>
        <taxon>Bacteroidia</taxon>
        <taxon>Bacteroidales</taxon>
        <taxon>Bacteroidaceae</taxon>
        <taxon>Bacteroides</taxon>
    </lineage>
</organism>
<dbReference type="Proteomes" id="UP000183040">
    <property type="component" value="Unassembled WGS sequence"/>
</dbReference>
<evidence type="ECO:0000313" key="1">
    <source>
        <dbReference type="EMBL" id="SEB07831.1"/>
    </source>
</evidence>
<accession>A0A1H4GEX2</accession>
<protein>
    <submittedName>
        <fullName evidence="1">Uncharacterized protein</fullName>
    </submittedName>
</protein>
<gene>
    <name evidence="1" type="ORF">SAMN04487924_12876</name>
</gene>
<sequence length="355" mass="41258">METMNRQHAVIAMAKIGRLVKQLRYWIDAEADSDLYFATFDEDISNSNEWSDILYKYLKESSCKTVAEEFERIGLIDDIEKYVNNKNGRLDVRLRPNLICFIKKIHKIEAVVRKIKAENKGEYPDLIPALANERTVDLLQRAVDGGLLDEHYMPLETTTGSQLRVIAYAIATIMKFPNRCKYVYFEKQWNRASYRVSGVPLAQSEQGRVKHEYAMSLYPEADFSSLLQVSSDNDTFYCPYPKQRIKRMYQDLVEGGYIAHYTTLEDFQGIFDANKFAKPVEWIKSQRQLSYFLTEAFTATNKRLVWVKSCCCFRIFGKVPNKECMVSGLGELKRKGVYDTYDPELKNIAKRYNAK</sequence>
<reference evidence="1 2" key="1">
    <citation type="submission" date="2016-10" db="EMBL/GenBank/DDBJ databases">
        <authorList>
            <person name="de Groot N.N."/>
        </authorList>
    </citation>
    <scope>NUCLEOTIDE SEQUENCE [LARGE SCALE GENOMIC DNA]</scope>
    <source>
        <strain evidence="1 2">NLAE-zl-G339</strain>
    </source>
</reference>
<evidence type="ECO:0000313" key="2">
    <source>
        <dbReference type="Proteomes" id="UP000183040"/>
    </source>
</evidence>
<proteinExistence type="predicted"/>